<organism evidence="3 4">
    <name type="scientific">Ampelomyces quisqualis</name>
    <name type="common">Powdery mildew agent</name>
    <dbReference type="NCBI Taxonomy" id="50730"/>
    <lineage>
        <taxon>Eukaryota</taxon>
        <taxon>Fungi</taxon>
        <taxon>Dikarya</taxon>
        <taxon>Ascomycota</taxon>
        <taxon>Pezizomycotina</taxon>
        <taxon>Dothideomycetes</taxon>
        <taxon>Pleosporomycetidae</taxon>
        <taxon>Pleosporales</taxon>
        <taxon>Pleosporineae</taxon>
        <taxon>Phaeosphaeriaceae</taxon>
        <taxon>Ampelomyces</taxon>
    </lineage>
</organism>
<proteinExistence type="predicted"/>
<dbReference type="PANTHER" id="PTHR37543">
    <property type="entry name" value="CCCH ZINC FINGER DNA BINDING PROTEIN (AFU_ORTHOLOGUE AFUA_5G12760)"/>
    <property type="match status" value="1"/>
</dbReference>
<dbReference type="OrthoDB" id="2270193at2759"/>
<feature type="compositionally biased region" description="Basic and acidic residues" evidence="1">
    <location>
        <begin position="337"/>
        <end position="346"/>
    </location>
</feature>
<sequence>MAEPPAPAPAPPSAPPPSTAVVPVAASPAPLTYRDRLAQFKIVEEKRHELIEELLAKLEATEAKLAQTALDLNSEQNVRRTLQSEAAESKAREEALVQNQSRRPFALVLIDADADGFLFQDKYLTKKTQGGEALADELMVRIREYLRPQFEDADQIDIIVRVYSNLEGMANFLVKLDKVRNLGQLRAFSTGFCGRISTFDWVDTGVGKEGGAGRKVRENLAFYTSNTHLRHVLIACSPLDTPPQLLTSLPLSKLTLIETHPLPAAITALPLKVTRLPTIFIPPPPPPQAKGPRSRDPRGPQLQLMQQEDDSGGATWLVIQPDGGMHGRSKSQGGGRRKGDRERDDDNQSLSISIGPDNTVSVDSGRRRRIM</sequence>
<dbReference type="EMBL" id="ML979132">
    <property type="protein sequence ID" value="KAF1921868.1"/>
    <property type="molecule type" value="Genomic_DNA"/>
</dbReference>
<protein>
    <recommendedName>
        <fullName evidence="2">DUF7923 domain-containing protein</fullName>
    </recommendedName>
</protein>
<evidence type="ECO:0000313" key="4">
    <source>
        <dbReference type="Proteomes" id="UP000800096"/>
    </source>
</evidence>
<evidence type="ECO:0000259" key="2">
    <source>
        <dbReference type="Pfam" id="PF25540"/>
    </source>
</evidence>
<feature type="region of interest" description="Disordered" evidence="1">
    <location>
        <begin position="1"/>
        <end position="22"/>
    </location>
</feature>
<keyword evidence="4" id="KW-1185">Reference proteome</keyword>
<evidence type="ECO:0000313" key="3">
    <source>
        <dbReference type="EMBL" id="KAF1921868.1"/>
    </source>
</evidence>
<name>A0A6A5R3W0_AMPQU</name>
<dbReference type="Pfam" id="PF25540">
    <property type="entry name" value="DUF7923"/>
    <property type="match status" value="1"/>
</dbReference>
<dbReference type="Proteomes" id="UP000800096">
    <property type="component" value="Unassembled WGS sequence"/>
</dbReference>
<evidence type="ECO:0000256" key="1">
    <source>
        <dbReference type="SAM" id="MobiDB-lite"/>
    </source>
</evidence>
<gene>
    <name evidence="3" type="ORF">BDU57DRAFT_535467</name>
</gene>
<accession>A0A6A5R3W0</accession>
<feature type="compositionally biased region" description="Pro residues" evidence="1">
    <location>
        <begin position="1"/>
        <end position="18"/>
    </location>
</feature>
<feature type="domain" description="DUF7923" evidence="2">
    <location>
        <begin position="100"/>
        <end position="280"/>
    </location>
</feature>
<dbReference type="InterPro" id="IPR057683">
    <property type="entry name" value="DUF7923"/>
</dbReference>
<dbReference type="AlphaFoldDB" id="A0A6A5R3W0"/>
<feature type="compositionally biased region" description="Pro residues" evidence="1">
    <location>
        <begin position="280"/>
        <end position="289"/>
    </location>
</feature>
<feature type="region of interest" description="Disordered" evidence="1">
    <location>
        <begin position="279"/>
        <end position="371"/>
    </location>
</feature>
<dbReference type="PANTHER" id="PTHR37543:SF1">
    <property type="entry name" value="CCCH ZINC FINGER DNA BINDING PROTEIN (AFU_ORTHOLOGUE AFUA_5G12760)"/>
    <property type="match status" value="1"/>
</dbReference>
<feature type="compositionally biased region" description="Polar residues" evidence="1">
    <location>
        <begin position="348"/>
        <end position="362"/>
    </location>
</feature>
<reference evidence="3" key="1">
    <citation type="journal article" date="2020" name="Stud. Mycol.">
        <title>101 Dothideomycetes genomes: a test case for predicting lifestyles and emergence of pathogens.</title>
        <authorList>
            <person name="Haridas S."/>
            <person name="Albert R."/>
            <person name="Binder M."/>
            <person name="Bloem J."/>
            <person name="Labutti K."/>
            <person name="Salamov A."/>
            <person name="Andreopoulos B."/>
            <person name="Baker S."/>
            <person name="Barry K."/>
            <person name="Bills G."/>
            <person name="Bluhm B."/>
            <person name="Cannon C."/>
            <person name="Castanera R."/>
            <person name="Culley D."/>
            <person name="Daum C."/>
            <person name="Ezra D."/>
            <person name="Gonzalez J."/>
            <person name="Henrissat B."/>
            <person name="Kuo A."/>
            <person name="Liang C."/>
            <person name="Lipzen A."/>
            <person name="Lutzoni F."/>
            <person name="Magnuson J."/>
            <person name="Mondo S."/>
            <person name="Nolan M."/>
            <person name="Ohm R."/>
            <person name="Pangilinan J."/>
            <person name="Park H.-J."/>
            <person name="Ramirez L."/>
            <person name="Alfaro M."/>
            <person name="Sun H."/>
            <person name="Tritt A."/>
            <person name="Yoshinaga Y."/>
            <person name="Zwiers L.-H."/>
            <person name="Turgeon B."/>
            <person name="Goodwin S."/>
            <person name="Spatafora J."/>
            <person name="Crous P."/>
            <person name="Grigoriev I."/>
        </authorList>
    </citation>
    <scope>NUCLEOTIDE SEQUENCE</scope>
    <source>
        <strain evidence="3">HMLAC05119</strain>
    </source>
</reference>